<dbReference type="EMBL" id="BGPR01015770">
    <property type="protein sequence ID" value="GBN70541.1"/>
    <property type="molecule type" value="Genomic_DNA"/>
</dbReference>
<evidence type="ECO:0000313" key="1">
    <source>
        <dbReference type="EMBL" id="GBN70541.1"/>
    </source>
</evidence>
<organism evidence="1 2">
    <name type="scientific">Araneus ventricosus</name>
    <name type="common">Orbweaver spider</name>
    <name type="synonym">Epeira ventricosa</name>
    <dbReference type="NCBI Taxonomy" id="182803"/>
    <lineage>
        <taxon>Eukaryota</taxon>
        <taxon>Metazoa</taxon>
        <taxon>Ecdysozoa</taxon>
        <taxon>Arthropoda</taxon>
        <taxon>Chelicerata</taxon>
        <taxon>Arachnida</taxon>
        <taxon>Araneae</taxon>
        <taxon>Araneomorphae</taxon>
        <taxon>Entelegynae</taxon>
        <taxon>Araneoidea</taxon>
        <taxon>Araneidae</taxon>
        <taxon>Araneus</taxon>
    </lineage>
</organism>
<protein>
    <submittedName>
        <fullName evidence="1">Uncharacterized protein</fullName>
    </submittedName>
</protein>
<evidence type="ECO:0000313" key="2">
    <source>
        <dbReference type="Proteomes" id="UP000499080"/>
    </source>
</evidence>
<dbReference type="Proteomes" id="UP000499080">
    <property type="component" value="Unassembled WGS sequence"/>
</dbReference>
<accession>A0A4Y2R4L3</accession>
<comment type="caution">
    <text evidence="1">The sequence shown here is derived from an EMBL/GenBank/DDBJ whole genome shotgun (WGS) entry which is preliminary data.</text>
</comment>
<dbReference type="AlphaFoldDB" id="A0A4Y2R4L3"/>
<name>A0A4Y2R4L3_ARAVE</name>
<reference evidence="1 2" key="1">
    <citation type="journal article" date="2019" name="Sci. Rep.">
        <title>Orb-weaving spider Araneus ventricosus genome elucidates the spidroin gene catalogue.</title>
        <authorList>
            <person name="Kono N."/>
            <person name="Nakamura H."/>
            <person name="Ohtoshi R."/>
            <person name="Moran D.A.P."/>
            <person name="Shinohara A."/>
            <person name="Yoshida Y."/>
            <person name="Fujiwara M."/>
            <person name="Mori M."/>
            <person name="Tomita M."/>
            <person name="Arakawa K."/>
        </authorList>
    </citation>
    <scope>NUCLEOTIDE SEQUENCE [LARGE SCALE GENOMIC DNA]</scope>
</reference>
<keyword evidence="2" id="KW-1185">Reference proteome</keyword>
<proteinExistence type="predicted"/>
<sequence length="139" mass="15827">MFRLRNLNRLHRQPTIVTLAFLDVEDETGVDDKPSDVDNMPYTTLLYANGPGYNHNFPNGRENLTNVDTDLRAPRPRLRVLHRTPEGRLRTQEAVLPPATHRMSFATHCGRRHELGGNLDAIQVVYYRLPVSAAAHFEA</sequence>
<dbReference type="OrthoDB" id="5818554at2759"/>
<gene>
    <name evidence="1" type="ORF">AVEN_239839_1</name>
</gene>